<proteinExistence type="predicted"/>
<organism evidence="1">
    <name type="scientific">Arundo donax</name>
    <name type="common">Giant reed</name>
    <name type="synonym">Donax arundinaceus</name>
    <dbReference type="NCBI Taxonomy" id="35708"/>
    <lineage>
        <taxon>Eukaryota</taxon>
        <taxon>Viridiplantae</taxon>
        <taxon>Streptophyta</taxon>
        <taxon>Embryophyta</taxon>
        <taxon>Tracheophyta</taxon>
        <taxon>Spermatophyta</taxon>
        <taxon>Magnoliopsida</taxon>
        <taxon>Liliopsida</taxon>
        <taxon>Poales</taxon>
        <taxon>Poaceae</taxon>
        <taxon>PACMAD clade</taxon>
        <taxon>Arundinoideae</taxon>
        <taxon>Arundineae</taxon>
        <taxon>Arundo</taxon>
    </lineage>
</organism>
<name>A0A0A9HA79_ARUDO</name>
<protein>
    <submittedName>
        <fullName evidence="1">Uncharacterized protein</fullName>
    </submittedName>
</protein>
<dbReference type="EMBL" id="GBRH01166135">
    <property type="protein sequence ID" value="JAE31761.1"/>
    <property type="molecule type" value="Transcribed_RNA"/>
</dbReference>
<reference evidence="1" key="2">
    <citation type="journal article" date="2015" name="Data Brief">
        <title>Shoot transcriptome of the giant reed, Arundo donax.</title>
        <authorList>
            <person name="Barrero R.A."/>
            <person name="Guerrero F.D."/>
            <person name="Moolhuijzen P."/>
            <person name="Goolsby J.A."/>
            <person name="Tidwell J."/>
            <person name="Bellgard S.E."/>
            <person name="Bellgard M.I."/>
        </authorList>
    </citation>
    <scope>NUCLEOTIDE SEQUENCE</scope>
    <source>
        <tissue evidence="1">Shoot tissue taken approximately 20 cm above the soil surface</tissue>
    </source>
</reference>
<dbReference type="AlphaFoldDB" id="A0A0A9HA79"/>
<sequence length="30" mass="3227">MLPPQCISRGLAPPPMGTLFNSLLTLSKRS</sequence>
<accession>A0A0A9HA79</accession>
<evidence type="ECO:0000313" key="1">
    <source>
        <dbReference type="EMBL" id="JAE31761.1"/>
    </source>
</evidence>
<reference evidence="1" key="1">
    <citation type="submission" date="2014-09" db="EMBL/GenBank/DDBJ databases">
        <authorList>
            <person name="Magalhaes I.L.F."/>
            <person name="Oliveira U."/>
            <person name="Santos F.R."/>
            <person name="Vidigal T.H.D.A."/>
            <person name="Brescovit A.D."/>
            <person name="Santos A.J."/>
        </authorList>
    </citation>
    <scope>NUCLEOTIDE SEQUENCE</scope>
    <source>
        <tissue evidence="1">Shoot tissue taken approximately 20 cm above the soil surface</tissue>
    </source>
</reference>